<dbReference type="EMBL" id="JACHOV010000004">
    <property type="protein sequence ID" value="MBB4640911.1"/>
    <property type="molecule type" value="Genomic_DNA"/>
</dbReference>
<keyword evidence="8" id="KW-0436">Ligase</keyword>
<feature type="transmembrane region" description="Helical" evidence="5">
    <location>
        <begin position="399"/>
        <end position="426"/>
    </location>
</feature>
<keyword evidence="2 5" id="KW-0812">Transmembrane</keyword>
<sequence length="454" mass="51364">MRDLIFIAFLAVFMGMGFKRPFLFVLAYAYIDIVSPQRLSYFLLNSIPISLIAFALAVVAWLAVDDKRDSRFTWRQGLMLFLLAYAGYTTLHADFPLEAKEKWDWVWKALVFAIFLPLTLRTKLRIEALSLVMVLCASSIIITGGIKTLLSGGGYGVLNLMVENNSGLYEGSIISTVAIAIIPLILYLSKWSTIFPTDWRVKLFAVGLCFACLLIPIGTEARTGLVCAAFLVLLFLRHSRHRLLYGALLGIAGLMAIPFLPSSFTNRMDTIQNYQADQSASTRIAVWKWTWDYVKDNPLGGGFEAYRQNTLRYDAKKVEGAGPVQEVERQVITDEGRAYHSSYFEMLGEQGFPGLIVWLMLNFGTVLRMEIIRRRYEKRSEEDLRWVAPYALAMQQGHLVYLVGSLFVGIAFQPFIFMLIALQIALDSYLRRREKEAAWQPLKAATPQRLGNPA</sequence>
<feature type="transmembrane region" description="Helical" evidence="5">
    <location>
        <begin position="105"/>
        <end position="121"/>
    </location>
</feature>
<dbReference type="NCBIfam" id="TIGR03097">
    <property type="entry name" value="PEP_O_lig_1"/>
    <property type="match status" value="1"/>
</dbReference>
<feature type="transmembrane region" description="Helical" evidence="5">
    <location>
        <begin position="199"/>
        <end position="217"/>
    </location>
</feature>
<dbReference type="PANTHER" id="PTHR37422:SF13">
    <property type="entry name" value="LIPOPOLYSACCHARIDE BIOSYNTHESIS PROTEIN PA4999-RELATED"/>
    <property type="match status" value="1"/>
</dbReference>
<keyword evidence="4 5" id="KW-0472">Membrane</keyword>
<dbReference type="Pfam" id="PF19358">
    <property type="entry name" value="DUF5935"/>
    <property type="match status" value="1"/>
</dbReference>
<evidence type="ECO:0000259" key="7">
    <source>
        <dbReference type="Pfam" id="PF19358"/>
    </source>
</evidence>
<name>A0A840HT80_9SPHN</name>
<feature type="transmembrane region" description="Helical" evidence="5">
    <location>
        <begin position="39"/>
        <end position="64"/>
    </location>
</feature>
<evidence type="ECO:0000256" key="2">
    <source>
        <dbReference type="ARBA" id="ARBA00022692"/>
    </source>
</evidence>
<dbReference type="GO" id="GO:0016874">
    <property type="term" value="F:ligase activity"/>
    <property type="evidence" value="ECO:0007669"/>
    <property type="project" value="UniProtKB-KW"/>
</dbReference>
<evidence type="ECO:0000313" key="8">
    <source>
        <dbReference type="EMBL" id="MBB4640911.1"/>
    </source>
</evidence>
<evidence type="ECO:0000256" key="1">
    <source>
        <dbReference type="ARBA" id="ARBA00004141"/>
    </source>
</evidence>
<dbReference type="InterPro" id="IPR017528">
    <property type="entry name" value="CHP03097O-antigen_lig-rel"/>
</dbReference>
<dbReference type="AlphaFoldDB" id="A0A840HT80"/>
<dbReference type="PANTHER" id="PTHR37422">
    <property type="entry name" value="TEICHURONIC ACID BIOSYNTHESIS PROTEIN TUAE"/>
    <property type="match status" value="1"/>
</dbReference>
<keyword evidence="9" id="KW-1185">Reference proteome</keyword>
<proteinExistence type="predicted"/>
<keyword evidence="3 5" id="KW-1133">Transmembrane helix</keyword>
<dbReference type="GO" id="GO:0016020">
    <property type="term" value="C:membrane"/>
    <property type="evidence" value="ECO:0007669"/>
    <property type="project" value="UniProtKB-SubCell"/>
</dbReference>
<dbReference type="InterPro" id="IPR051533">
    <property type="entry name" value="WaaL-like"/>
</dbReference>
<evidence type="ECO:0000256" key="5">
    <source>
        <dbReference type="SAM" id="Phobius"/>
    </source>
</evidence>
<feature type="domain" description="DUF5935" evidence="7">
    <location>
        <begin position="1"/>
        <end position="193"/>
    </location>
</feature>
<evidence type="ECO:0000256" key="3">
    <source>
        <dbReference type="ARBA" id="ARBA00022989"/>
    </source>
</evidence>
<feature type="transmembrane region" description="Helical" evidence="5">
    <location>
        <begin position="351"/>
        <end position="369"/>
    </location>
</feature>
<protein>
    <submittedName>
        <fullName evidence="8">Putative O-glycosylation ligase (Exosortase A-associated)</fullName>
    </submittedName>
</protein>
<comment type="caution">
    <text evidence="8">The sequence shown here is derived from an EMBL/GenBank/DDBJ whole genome shotgun (WGS) entry which is preliminary data.</text>
</comment>
<gene>
    <name evidence="8" type="ORF">HNQ99_001215</name>
</gene>
<feature type="domain" description="O-antigen ligase-related" evidence="6">
    <location>
        <begin position="208"/>
        <end position="359"/>
    </location>
</feature>
<accession>A0A840HT80</accession>
<dbReference type="Proteomes" id="UP000575068">
    <property type="component" value="Unassembled WGS sequence"/>
</dbReference>
<evidence type="ECO:0000256" key="4">
    <source>
        <dbReference type="ARBA" id="ARBA00023136"/>
    </source>
</evidence>
<feature type="transmembrane region" description="Helical" evidence="5">
    <location>
        <begin position="128"/>
        <end position="146"/>
    </location>
</feature>
<feature type="transmembrane region" description="Helical" evidence="5">
    <location>
        <begin position="76"/>
        <end position="93"/>
    </location>
</feature>
<feature type="transmembrane region" description="Helical" evidence="5">
    <location>
        <begin position="243"/>
        <end position="260"/>
    </location>
</feature>
<feature type="transmembrane region" description="Helical" evidence="5">
    <location>
        <begin position="223"/>
        <end position="238"/>
    </location>
</feature>
<dbReference type="InterPro" id="IPR045979">
    <property type="entry name" value="DUF5935"/>
</dbReference>
<reference evidence="8 9" key="1">
    <citation type="submission" date="2020-08" db="EMBL/GenBank/DDBJ databases">
        <title>Genomic Encyclopedia of Type Strains, Phase IV (KMG-IV): sequencing the most valuable type-strain genomes for metagenomic binning, comparative biology and taxonomic classification.</title>
        <authorList>
            <person name="Goeker M."/>
        </authorList>
    </citation>
    <scope>NUCLEOTIDE SEQUENCE [LARGE SCALE GENOMIC DNA]</scope>
    <source>
        <strain evidence="8 9">DSM 7465</strain>
    </source>
</reference>
<comment type="subcellular location">
    <subcellularLocation>
        <location evidence="1">Membrane</location>
        <topology evidence="1">Multi-pass membrane protein</topology>
    </subcellularLocation>
</comment>
<dbReference type="Pfam" id="PF04932">
    <property type="entry name" value="Wzy_C"/>
    <property type="match status" value="1"/>
</dbReference>
<dbReference type="RefSeq" id="WP_184474749.1">
    <property type="nucleotide sequence ID" value="NZ_JACHOV010000004.1"/>
</dbReference>
<feature type="transmembrane region" description="Helical" evidence="5">
    <location>
        <begin position="166"/>
        <end position="187"/>
    </location>
</feature>
<dbReference type="InterPro" id="IPR007016">
    <property type="entry name" value="O-antigen_ligase-rel_domated"/>
</dbReference>
<evidence type="ECO:0000259" key="6">
    <source>
        <dbReference type="Pfam" id="PF04932"/>
    </source>
</evidence>
<evidence type="ECO:0000313" key="9">
    <source>
        <dbReference type="Proteomes" id="UP000575068"/>
    </source>
</evidence>
<organism evidence="8 9">
    <name type="scientific">Rhizorhapis suberifaciens</name>
    <name type="common">corky root of lettuce</name>
    <dbReference type="NCBI Taxonomy" id="13656"/>
    <lineage>
        <taxon>Bacteria</taxon>
        <taxon>Pseudomonadati</taxon>
        <taxon>Pseudomonadota</taxon>
        <taxon>Alphaproteobacteria</taxon>
        <taxon>Sphingomonadales</taxon>
        <taxon>Sphingomonadaceae</taxon>
        <taxon>Rhizorhapis</taxon>
    </lineage>
</organism>